<dbReference type="Pfam" id="PF00023">
    <property type="entry name" value="Ank"/>
    <property type="match status" value="1"/>
</dbReference>
<dbReference type="InterPro" id="IPR002110">
    <property type="entry name" value="Ankyrin_rpt"/>
</dbReference>
<feature type="domain" description="Metallo-beta-lactamase" evidence="1">
    <location>
        <begin position="292"/>
        <end position="451"/>
    </location>
</feature>
<gene>
    <name evidence="2" type="ORF">M9Y10_026452</name>
</gene>
<dbReference type="InterPro" id="IPR036770">
    <property type="entry name" value="Ankyrin_rpt-contain_sf"/>
</dbReference>
<organism evidence="2 3">
    <name type="scientific">Tritrichomonas musculus</name>
    <dbReference type="NCBI Taxonomy" id="1915356"/>
    <lineage>
        <taxon>Eukaryota</taxon>
        <taxon>Metamonada</taxon>
        <taxon>Parabasalia</taxon>
        <taxon>Tritrichomonadida</taxon>
        <taxon>Tritrichomonadidae</taxon>
        <taxon>Tritrichomonas</taxon>
    </lineage>
</organism>
<accession>A0ABR2H7N0</accession>
<dbReference type="SMART" id="SM00248">
    <property type="entry name" value="ANK"/>
    <property type="match status" value="2"/>
</dbReference>
<dbReference type="InterPro" id="IPR036866">
    <property type="entry name" value="RibonucZ/Hydroxyglut_hydro"/>
</dbReference>
<evidence type="ECO:0000313" key="2">
    <source>
        <dbReference type="EMBL" id="KAK8842220.1"/>
    </source>
</evidence>
<sequence>MSLIKACKKGSASAVETEAKKDKVDLESAYTDEKGHEICPLTWCCLNQYLSLVELLVKKGANPNREFINEKNEKISVINWACQQDNGSLVEVLLQNGATASCQTFDIAQKKKAYRTLNALAPQLRSAIIQLYHSKTFQAYDSKMIDFTDGNIYSFAFDTGKANFIAVRRRNKAVIIDAGDLTSELMPNFNVTNEKYEEGKAACDTLTQKIEEFKKNPGKVKKLFTTNSRADPPDSYKRLTNLIRECFKDDVEKIVSIRDKTINDEAEISETIKYYRDKFDANTKVKSNHVLRLLFRDDVVVEAVFITHPHTDHYSLLYDLHKEFKTCFGSTKYYLSGVKEDWTGDVPNRLFKEIGQINIEFIGHEYPSRDFTFLDDIRFKLWGQTKPEDLNDKNQLSLIISMYFKNVKVLFTGDAEGNVLKRLSIDKPTVDESIKVKRDEFNKLVDDVADIIKKGRSQRRKENIRSDIYSKLDNFLKGVNDQKAQKKYHEYIDSMFDIENSFVVYEPHHGSMTEDSHEIYNYLFAQDQKQLFIISSFPGARDFLPKEESVCVNRENKHIKTKIHPIVYATEGNVPSMSMTTDPVFITGSAPDDLYLLKIEEDKVNLLNLDNETPEWETFNQ</sequence>
<comment type="caution">
    <text evidence="2">The sequence shown here is derived from an EMBL/GenBank/DDBJ whole genome shotgun (WGS) entry which is preliminary data.</text>
</comment>
<dbReference type="Proteomes" id="UP001470230">
    <property type="component" value="Unassembled WGS sequence"/>
</dbReference>
<keyword evidence="3" id="KW-1185">Reference proteome</keyword>
<dbReference type="Gene3D" id="1.25.40.20">
    <property type="entry name" value="Ankyrin repeat-containing domain"/>
    <property type="match status" value="1"/>
</dbReference>
<protein>
    <recommendedName>
        <fullName evidence="1">Metallo-beta-lactamase domain-containing protein</fullName>
    </recommendedName>
</protein>
<dbReference type="InterPro" id="IPR001279">
    <property type="entry name" value="Metallo-B-lactamas"/>
</dbReference>
<dbReference type="Pfam" id="PF00753">
    <property type="entry name" value="Lactamase_B"/>
    <property type="match status" value="1"/>
</dbReference>
<dbReference type="SUPFAM" id="SSF48403">
    <property type="entry name" value="Ankyrin repeat"/>
    <property type="match status" value="1"/>
</dbReference>
<dbReference type="SUPFAM" id="SSF56281">
    <property type="entry name" value="Metallo-hydrolase/oxidoreductase"/>
    <property type="match status" value="1"/>
</dbReference>
<reference evidence="2 3" key="1">
    <citation type="submission" date="2024-04" db="EMBL/GenBank/DDBJ databases">
        <title>Tritrichomonas musculus Genome.</title>
        <authorList>
            <person name="Alves-Ferreira E."/>
            <person name="Grigg M."/>
            <person name="Lorenzi H."/>
            <person name="Galac M."/>
        </authorList>
    </citation>
    <scope>NUCLEOTIDE SEQUENCE [LARGE SCALE GENOMIC DNA]</scope>
    <source>
        <strain evidence="2 3">EAF2021</strain>
    </source>
</reference>
<name>A0ABR2H7N0_9EUKA</name>
<dbReference type="Gene3D" id="3.60.15.10">
    <property type="entry name" value="Ribonuclease Z/Hydroxyacylglutathione hydrolase-like"/>
    <property type="match status" value="1"/>
</dbReference>
<evidence type="ECO:0000259" key="1">
    <source>
        <dbReference type="Pfam" id="PF00753"/>
    </source>
</evidence>
<dbReference type="EMBL" id="JAPFFF010000039">
    <property type="protein sequence ID" value="KAK8842220.1"/>
    <property type="molecule type" value="Genomic_DNA"/>
</dbReference>
<proteinExistence type="predicted"/>
<evidence type="ECO:0000313" key="3">
    <source>
        <dbReference type="Proteomes" id="UP001470230"/>
    </source>
</evidence>